<evidence type="ECO:0000256" key="3">
    <source>
        <dbReference type="ARBA" id="ARBA00022692"/>
    </source>
</evidence>
<feature type="transmembrane region" description="Helical" evidence="6">
    <location>
        <begin position="125"/>
        <end position="143"/>
    </location>
</feature>
<gene>
    <name evidence="7" type="ORF">BJ991_003444</name>
</gene>
<evidence type="ECO:0000256" key="5">
    <source>
        <dbReference type="ARBA" id="ARBA00023136"/>
    </source>
</evidence>
<dbReference type="PANTHER" id="PTHR33802">
    <property type="entry name" value="SI:CH211-161H7.5-RELATED"/>
    <property type="match status" value="1"/>
</dbReference>
<comment type="similarity">
    <text evidence="2">Belongs to the TspO/BZRP family.</text>
</comment>
<evidence type="ECO:0000256" key="2">
    <source>
        <dbReference type="ARBA" id="ARBA00007524"/>
    </source>
</evidence>
<protein>
    <recommendedName>
        <fullName evidence="9">Tryptophan-rich sensory protein</fullName>
    </recommendedName>
</protein>
<comment type="caution">
    <text evidence="7">The sequence shown here is derived from an EMBL/GenBank/DDBJ whole genome shotgun (WGS) entry which is preliminary data.</text>
</comment>
<dbReference type="GO" id="GO:0016020">
    <property type="term" value="C:membrane"/>
    <property type="evidence" value="ECO:0007669"/>
    <property type="project" value="UniProtKB-SubCell"/>
</dbReference>
<keyword evidence="5 6" id="KW-0472">Membrane</keyword>
<feature type="transmembrane region" description="Helical" evidence="6">
    <location>
        <begin position="102"/>
        <end position="119"/>
    </location>
</feature>
<keyword evidence="3 6" id="KW-0812">Transmembrane</keyword>
<comment type="subcellular location">
    <subcellularLocation>
        <location evidence="1">Membrane</location>
        <topology evidence="1">Multi-pass membrane protein</topology>
    </subcellularLocation>
</comment>
<keyword evidence="4 6" id="KW-1133">Transmembrane helix</keyword>
<dbReference type="RefSeq" id="WP_179492005.1">
    <property type="nucleotide sequence ID" value="NZ_JACCBV010000001.1"/>
</dbReference>
<feature type="transmembrane region" description="Helical" evidence="6">
    <location>
        <begin position="155"/>
        <end position="177"/>
    </location>
</feature>
<name>A0A7Y9GS73_9MICO</name>
<evidence type="ECO:0000256" key="1">
    <source>
        <dbReference type="ARBA" id="ARBA00004141"/>
    </source>
</evidence>
<feature type="transmembrane region" description="Helical" evidence="6">
    <location>
        <begin position="221"/>
        <end position="240"/>
    </location>
</feature>
<feature type="transmembrane region" description="Helical" evidence="6">
    <location>
        <begin position="71"/>
        <end position="90"/>
    </location>
</feature>
<keyword evidence="8" id="KW-1185">Reference proteome</keyword>
<evidence type="ECO:0000313" key="7">
    <source>
        <dbReference type="EMBL" id="NYE21416.1"/>
    </source>
</evidence>
<reference evidence="7 8" key="1">
    <citation type="submission" date="2020-07" db="EMBL/GenBank/DDBJ databases">
        <title>Sequencing the genomes of 1000 actinobacteria strains.</title>
        <authorList>
            <person name="Klenk H.-P."/>
        </authorList>
    </citation>
    <scope>NUCLEOTIDE SEQUENCE [LARGE SCALE GENOMIC DNA]</scope>
    <source>
        <strain evidence="7 8">DSM 24662</strain>
    </source>
</reference>
<sequence length="280" mass="28911">MSTRESVLTDRRTPGTAGDVLRQVAVISAFCFMLIASLTGSGVFGGPSVDELQDGALSAEGSYLAPAGPAFSIWSVIYVGLAAYTIWQALPSQRANPRQRSLGWLIAGSMVLNGLWLVIARFGSLVGTVLAIVGLLIVLAIWFQRAVVTRSDGWLDALLIDGVSGLHFGWVTVATVANTAAWLTAIAPPEWELAADVWGIVMLVLVGIIALGIAGAGGWRIAPALAIAWGLSWIAVGRLAGEPHSAPIGITAVIVAAVVLIVSLAGAAITRAADVRNAGA</sequence>
<feature type="transmembrane region" description="Helical" evidence="6">
    <location>
        <begin position="197"/>
        <end position="214"/>
    </location>
</feature>
<evidence type="ECO:0000256" key="4">
    <source>
        <dbReference type="ARBA" id="ARBA00022989"/>
    </source>
</evidence>
<dbReference type="Gene3D" id="1.20.1260.100">
    <property type="entry name" value="TspO/MBR protein"/>
    <property type="match status" value="1"/>
</dbReference>
<dbReference type="Pfam" id="PF03073">
    <property type="entry name" value="TspO_MBR"/>
    <property type="match status" value="1"/>
</dbReference>
<evidence type="ECO:0000313" key="8">
    <source>
        <dbReference type="Proteomes" id="UP000576969"/>
    </source>
</evidence>
<organism evidence="7 8">
    <name type="scientific">Microbacterium immunditiarum</name>
    <dbReference type="NCBI Taxonomy" id="337480"/>
    <lineage>
        <taxon>Bacteria</taxon>
        <taxon>Bacillati</taxon>
        <taxon>Actinomycetota</taxon>
        <taxon>Actinomycetes</taxon>
        <taxon>Micrococcales</taxon>
        <taxon>Microbacteriaceae</taxon>
        <taxon>Microbacterium</taxon>
    </lineage>
</organism>
<dbReference type="Proteomes" id="UP000576969">
    <property type="component" value="Unassembled WGS sequence"/>
</dbReference>
<feature type="transmembrane region" description="Helical" evidence="6">
    <location>
        <begin position="20"/>
        <end position="44"/>
    </location>
</feature>
<dbReference type="PANTHER" id="PTHR33802:SF1">
    <property type="entry name" value="XK-RELATED PROTEIN"/>
    <property type="match status" value="1"/>
</dbReference>
<feature type="transmembrane region" description="Helical" evidence="6">
    <location>
        <begin position="246"/>
        <end position="269"/>
    </location>
</feature>
<evidence type="ECO:0000256" key="6">
    <source>
        <dbReference type="SAM" id="Phobius"/>
    </source>
</evidence>
<proteinExistence type="inferred from homology"/>
<evidence type="ECO:0008006" key="9">
    <source>
        <dbReference type="Google" id="ProtNLM"/>
    </source>
</evidence>
<dbReference type="InterPro" id="IPR004307">
    <property type="entry name" value="TspO_MBR"/>
</dbReference>
<dbReference type="InterPro" id="IPR038330">
    <property type="entry name" value="TspO/MBR-related_sf"/>
</dbReference>
<dbReference type="AlphaFoldDB" id="A0A7Y9GS73"/>
<accession>A0A7Y9GS73</accession>
<dbReference type="EMBL" id="JACCBV010000001">
    <property type="protein sequence ID" value="NYE21416.1"/>
    <property type="molecule type" value="Genomic_DNA"/>
</dbReference>